<dbReference type="PANTHER" id="PTHR35757">
    <property type="entry name" value="THERMOSOME SUBUNIT GAMMA"/>
    <property type="match status" value="1"/>
</dbReference>
<organism evidence="1">
    <name type="scientific">Oryza brachyantha</name>
    <name type="common">malo sina</name>
    <dbReference type="NCBI Taxonomy" id="4533"/>
    <lineage>
        <taxon>Eukaryota</taxon>
        <taxon>Viridiplantae</taxon>
        <taxon>Streptophyta</taxon>
        <taxon>Embryophyta</taxon>
        <taxon>Tracheophyta</taxon>
        <taxon>Spermatophyta</taxon>
        <taxon>Magnoliopsida</taxon>
        <taxon>Liliopsida</taxon>
        <taxon>Poales</taxon>
        <taxon>Poaceae</taxon>
        <taxon>BOP clade</taxon>
        <taxon>Oryzoideae</taxon>
        <taxon>Oryzeae</taxon>
        <taxon>Oryzinae</taxon>
        <taxon>Oryza</taxon>
    </lineage>
</organism>
<dbReference type="PANTHER" id="PTHR35757:SF1">
    <property type="entry name" value="THERMOSOME SUBUNIT GAMMA"/>
    <property type="match status" value="1"/>
</dbReference>
<reference evidence="1" key="2">
    <citation type="submission" date="2013-04" db="UniProtKB">
        <authorList>
            <consortium name="EnsemblPlants"/>
        </authorList>
    </citation>
    <scope>IDENTIFICATION</scope>
</reference>
<protein>
    <submittedName>
        <fullName evidence="1">Uncharacterized protein</fullName>
    </submittedName>
</protein>
<evidence type="ECO:0000313" key="1">
    <source>
        <dbReference type="EnsemblPlants" id="OB08G11250.1"/>
    </source>
</evidence>
<dbReference type="STRING" id="4533.J3MPU6"/>
<keyword evidence="2" id="KW-1185">Reference proteome</keyword>
<dbReference type="AlphaFoldDB" id="J3MPU6"/>
<sequence>MGEPGFAAGSCRRRWCAMRSGSRGQSSTPSSIYFDRLQQALLDYDCVLYEMVTNHENLKNRKDPTFANKLRSSLRGFSILGFIPKQVVNILSLDCQFDCLDYGNEKWQHADLHFETFKQLQITI</sequence>
<reference evidence="1" key="1">
    <citation type="journal article" date="2013" name="Nat. Commun.">
        <title>Whole-genome sequencing of Oryza brachyantha reveals mechanisms underlying Oryza genome evolution.</title>
        <authorList>
            <person name="Chen J."/>
            <person name="Huang Q."/>
            <person name="Gao D."/>
            <person name="Wang J."/>
            <person name="Lang Y."/>
            <person name="Liu T."/>
            <person name="Li B."/>
            <person name="Bai Z."/>
            <person name="Luis Goicoechea J."/>
            <person name="Liang C."/>
            <person name="Chen C."/>
            <person name="Zhang W."/>
            <person name="Sun S."/>
            <person name="Liao Y."/>
            <person name="Zhang X."/>
            <person name="Yang L."/>
            <person name="Song C."/>
            <person name="Wang M."/>
            <person name="Shi J."/>
            <person name="Liu G."/>
            <person name="Liu J."/>
            <person name="Zhou H."/>
            <person name="Zhou W."/>
            <person name="Yu Q."/>
            <person name="An N."/>
            <person name="Chen Y."/>
            <person name="Cai Q."/>
            <person name="Wang B."/>
            <person name="Liu B."/>
            <person name="Min J."/>
            <person name="Huang Y."/>
            <person name="Wu H."/>
            <person name="Li Z."/>
            <person name="Zhang Y."/>
            <person name="Yin Y."/>
            <person name="Song W."/>
            <person name="Jiang J."/>
            <person name="Jackson S.A."/>
            <person name="Wing R.A."/>
            <person name="Wang J."/>
            <person name="Chen M."/>
        </authorList>
    </citation>
    <scope>NUCLEOTIDE SEQUENCE [LARGE SCALE GENOMIC DNA]</scope>
    <source>
        <strain evidence="1">cv. IRGC 101232</strain>
    </source>
</reference>
<name>J3MPU6_ORYBR</name>
<dbReference type="eggNOG" id="ENOG502QQBM">
    <property type="taxonomic scope" value="Eukaryota"/>
</dbReference>
<dbReference type="HOGENOM" id="CLU_2030296_0_0_1"/>
<evidence type="ECO:0000313" key="2">
    <source>
        <dbReference type="Proteomes" id="UP000006038"/>
    </source>
</evidence>
<dbReference type="Gramene" id="OB08G11250.1">
    <property type="protein sequence ID" value="OB08G11250.1"/>
    <property type="gene ID" value="OB08G11250"/>
</dbReference>
<accession>J3MPU6</accession>
<dbReference type="EnsemblPlants" id="OB08G11250.1">
    <property type="protein sequence ID" value="OB08G11250.1"/>
    <property type="gene ID" value="OB08G11250"/>
</dbReference>
<proteinExistence type="predicted"/>
<dbReference type="Proteomes" id="UP000006038">
    <property type="component" value="Chromosome 8"/>
</dbReference>